<sequence length="152" mass="18178">MNIEIKIAVKPIVKKYLSAKVKTDPMILSKTNTYGIFLYNCLVRISGKVRACLVGVDTEKYPEILKVVISEDMWQRRGWYLHPQKQTDFNNLITKMLDNEFHYYMDIQTQELNQKIYPSFLRFREKFDFTEDDLPIKTMEKNYQRYRTSLSA</sequence>
<name>A0ABR6EWI5_9SPHI</name>
<dbReference type="RefSeq" id="WP_182956283.1">
    <property type="nucleotide sequence ID" value="NZ_WNXC01000002.1"/>
</dbReference>
<accession>A0ABR6EWI5</accession>
<evidence type="ECO:0000313" key="2">
    <source>
        <dbReference type="Proteomes" id="UP000636110"/>
    </source>
</evidence>
<reference evidence="1 2" key="1">
    <citation type="submission" date="2019-11" db="EMBL/GenBank/DDBJ databases">
        <title>Description of Pedobacter sp. LMG 31462T.</title>
        <authorList>
            <person name="Carlier A."/>
            <person name="Qi S."/>
            <person name="Vandamme P."/>
        </authorList>
    </citation>
    <scope>NUCLEOTIDE SEQUENCE [LARGE SCALE GENOMIC DNA]</scope>
    <source>
        <strain evidence="1 2">LMG 31462</strain>
    </source>
</reference>
<comment type="caution">
    <text evidence="1">The sequence shown here is derived from an EMBL/GenBank/DDBJ whole genome shotgun (WGS) entry which is preliminary data.</text>
</comment>
<protein>
    <submittedName>
        <fullName evidence="1">Uncharacterized protein</fullName>
    </submittedName>
</protein>
<keyword evidence="2" id="KW-1185">Reference proteome</keyword>
<dbReference type="EMBL" id="WNXC01000002">
    <property type="protein sequence ID" value="MBB2149159.1"/>
    <property type="molecule type" value="Genomic_DNA"/>
</dbReference>
<evidence type="ECO:0000313" key="1">
    <source>
        <dbReference type="EMBL" id="MBB2149159.1"/>
    </source>
</evidence>
<organism evidence="1 2">
    <name type="scientific">Pedobacter gandavensis</name>
    <dbReference type="NCBI Taxonomy" id="2679963"/>
    <lineage>
        <taxon>Bacteria</taxon>
        <taxon>Pseudomonadati</taxon>
        <taxon>Bacteroidota</taxon>
        <taxon>Sphingobacteriia</taxon>
        <taxon>Sphingobacteriales</taxon>
        <taxon>Sphingobacteriaceae</taxon>
        <taxon>Pedobacter</taxon>
    </lineage>
</organism>
<proteinExistence type="predicted"/>
<gene>
    <name evidence="1" type="ORF">GM920_09590</name>
</gene>
<dbReference type="Proteomes" id="UP000636110">
    <property type="component" value="Unassembled WGS sequence"/>
</dbReference>